<dbReference type="Pfam" id="PF01977">
    <property type="entry name" value="UbiD"/>
    <property type="match status" value="1"/>
</dbReference>
<evidence type="ECO:0000313" key="12">
    <source>
        <dbReference type="EMBL" id="TDG70936.1"/>
    </source>
</evidence>
<evidence type="ECO:0000256" key="5">
    <source>
        <dbReference type="ARBA" id="ARBA00050612"/>
    </source>
</evidence>
<feature type="domain" description="3-octaprenyl-4-hydroxybenzoate carboxy-lyase-like Rift-related" evidence="8">
    <location>
        <begin position="109"/>
        <end position="322"/>
    </location>
</feature>
<comment type="caution">
    <text evidence="12">The sequence shown here is derived from an EMBL/GenBank/DDBJ whole genome shotgun (WGS) entry which is preliminary data.</text>
</comment>
<sequence length="686" mass="76071">MSKQPYDLRRVIEELKQQPGQYHETDVEVDPDAELSGVYRYIGAGGTVKRPTQEGPAMMFNNVKGFPNTRVLIGAMASRKRDGMILHHDYKTLGRLLKDSVEHPVAPEMVDSDKAPVQEVVHKATDKDFDIRKILPAPTNTEYDAGPYITMGLVLGSDPDKTMTDVTIHRMVLEDKDTIGMYIMPGGRHIGHFQKQFEKLDKPMPITINIGLDPAITIGATFEPPTTPLGYDELNIAGALRNQAVQLVNATSVDEKAIARAEYVVEAEIMPNQTMQEDINTNTGKAMPEFPGYNGDANPAVNVVKVKAITHRKDNPIMQTTIGPSEEHVSMAGIPTEASILELVDKAIPGKVVNVYNPPAGGGKLMTIMQIHKDNEADEGIQRQAAILALSAFKELKTVFLVDEDVDIFDMNDVVWTMNTRFQGDKDIMVLPGMRNHPLDPSERPEYDPKSIRFRGMSSKTIIDGTVPFDMKDQFIRASFKEVKDWQKYLDWGSVEMARKRKIVIGITGASGTIYAIDLMKKLSQIENVETHVVMSAWAKKNLQLETDMSLADIKQLADYFYSDSDLGATIASGSFLTDGMVIVPASMKTVASIAVGIGDNLISRAADVTLKEQRKLIIVPRETPLNTIHLENMTKLSKMGVQMIPPIPAFYNHPQTIQDLVDHQTMKELDALGIENDSDGRWEGI</sequence>
<comment type="catalytic activity">
    <reaction evidence="5 7">
        <text>dimethylallyl phosphate + FMNH2 = prenylated FMNH2 + phosphate</text>
        <dbReference type="Rhea" id="RHEA:37743"/>
        <dbReference type="ChEBI" id="CHEBI:43474"/>
        <dbReference type="ChEBI" id="CHEBI:57618"/>
        <dbReference type="ChEBI" id="CHEBI:87467"/>
        <dbReference type="ChEBI" id="CHEBI:88052"/>
        <dbReference type="EC" id="2.5.1.129"/>
    </reaction>
</comment>
<evidence type="ECO:0000313" key="13">
    <source>
        <dbReference type="Proteomes" id="UP000295257"/>
    </source>
</evidence>
<feature type="binding site" evidence="7">
    <location>
        <position position="668"/>
    </location>
    <ligand>
        <name>dimethylallyl phosphate</name>
        <dbReference type="ChEBI" id="CHEBI:88052"/>
    </ligand>
</feature>
<dbReference type="InterPro" id="IPR049381">
    <property type="entry name" value="UbiD-like_C"/>
</dbReference>
<dbReference type="Pfam" id="PF02441">
    <property type="entry name" value="Flavoprotein"/>
    <property type="match status" value="1"/>
</dbReference>
<dbReference type="SUPFAM" id="SSF52507">
    <property type="entry name" value="Homo-oligomeric flavin-containing Cys decarboxylases, HFCD"/>
    <property type="match status" value="1"/>
</dbReference>
<evidence type="ECO:0000256" key="4">
    <source>
        <dbReference type="ARBA" id="ARBA00022679"/>
    </source>
</evidence>
<feature type="binding site" evidence="7">
    <location>
        <begin position="587"/>
        <end position="590"/>
    </location>
    <ligand>
        <name>FMN</name>
        <dbReference type="ChEBI" id="CHEBI:58210"/>
    </ligand>
</feature>
<dbReference type="AlphaFoldDB" id="A0A4R5NDZ9"/>
<feature type="domain" description="3-octaprenyl-4-hydroxybenzoate carboxy-lyase-like N-terminal" evidence="10">
    <location>
        <begin position="15"/>
        <end position="95"/>
    </location>
</feature>
<dbReference type="SUPFAM" id="SSF50475">
    <property type="entry name" value="FMN-binding split barrel"/>
    <property type="match status" value="1"/>
</dbReference>
<evidence type="ECO:0000256" key="2">
    <source>
        <dbReference type="ARBA" id="ARBA00022630"/>
    </source>
</evidence>
<accession>A0A4R5NDZ9</accession>
<evidence type="ECO:0000256" key="1">
    <source>
        <dbReference type="ARBA" id="ARBA00022602"/>
    </source>
</evidence>
<dbReference type="InterPro" id="IPR049383">
    <property type="entry name" value="UbiD-like_N"/>
</dbReference>
<dbReference type="PANTHER" id="PTHR30108">
    <property type="entry name" value="3-OCTAPRENYL-4-HYDROXYBENZOATE CARBOXY-LYASE-RELATED"/>
    <property type="match status" value="1"/>
</dbReference>
<dbReference type="PANTHER" id="PTHR30108:SF17">
    <property type="entry name" value="FERULIC ACID DECARBOXYLASE 1"/>
    <property type="match status" value="1"/>
</dbReference>
<dbReference type="EMBL" id="PUFN01000023">
    <property type="protein sequence ID" value="TDG70936.1"/>
    <property type="molecule type" value="Genomic_DNA"/>
</dbReference>
<dbReference type="GO" id="GO:0005737">
    <property type="term" value="C:cytoplasm"/>
    <property type="evidence" value="ECO:0007669"/>
    <property type="project" value="TreeGrafter"/>
</dbReference>
<dbReference type="InterPro" id="IPR036551">
    <property type="entry name" value="Flavin_trans-like"/>
</dbReference>
<dbReference type="NCBIfam" id="TIGR00421">
    <property type="entry name" value="ubiX_pad"/>
    <property type="match status" value="1"/>
</dbReference>
<evidence type="ECO:0000259" key="8">
    <source>
        <dbReference type="Pfam" id="PF01977"/>
    </source>
</evidence>
<gene>
    <name evidence="7" type="primary">ubiX</name>
    <name evidence="12" type="ORF">C5L30_000713</name>
</gene>
<dbReference type="InterPro" id="IPR002830">
    <property type="entry name" value="UbiD"/>
</dbReference>
<keyword evidence="3 7" id="KW-0288">FMN</keyword>
<evidence type="ECO:0000256" key="7">
    <source>
        <dbReference type="HAMAP-Rule" id="MF_01984"/>
    </source>
</evidence>
<dbReference type="NCBIfam" id="NF004685">
    <property type="entry name" value="PRK06029.1"/>
    <property type="match status" value="1"/>
</dbReference>
<feature type="domain" description="Flavoprotein" evidence="9">
    <location>
        <begin position="502"/>
        <end position="671"/>
    </location>
</feature>
<keyword evidence="1 7" id="KW-0637">Prenyltransferase</keyword>
<dbReference type="Gene3D" id="3.40.50.1950">
    <property type="entry name" value="Flavin prenyltransferase-like"/>
    <property type="match status" value="1"/>
</dbReference>
<dbReference type="Pfam" id="PF20695">
    <property type="entry name" value="UbiD_N"/>
    <property type="match status" value="1"/>
</dbReference>
<comment type="caution">
    <text evidence="7">Lacks conserved residue(s) required for the propagation of feature annotation.</text>
</comment>
<proteinExistence type="inferred from homology"/>
<feature type="binding site" evidence="7">
    <location>
        <position position="622"/>
    </location>
    <ligand>
        <name>FMN</name>
        <dbReference type="ChEBI" id="CHEBI:58210"/>
    </ligand>
</feature>
<dbReference type="InterPro" id="IPR003382">
    <property type="entry name" value="Flavoprotein"/>
</dbReference>
<protein>
    <recommendedName>
        <fullName evidence="7">Flavin prenyltransferase UbiX</fullName>
        <ecNumber evidence="7">2.5.1.129</ecNumber>
    </recommendedName>
</protein>
<dbReference type="GO" id="GO:0106141">
    <property type="term" value="F:flavin prenyltransferase activity"/>
    <property type="evidence" value="ECO:0007669"/>
    <property type="project" value="UniProtKB-EC"/>
</dbReference>
<dbReference type="SUPFAM" id="SSF143968">
    <property type="entry name" value="UbiD C-terminal domain-like"/>
    <property type="match status" value="1"/>
</dbReference>
<keyword evidence="13" id="KW-1185">Reference proteome</keyword>
<feature type="binding site" evidence="7">
    <location>
        <position position="536"/>
    </location>
    <ligand>
        <name>FMN</name>
        <dbReference type="ChEBI" id="CHEBI:58210"/>
    </ligand>
</feature>
<dbReference type="Gene3D" id="3.40.1670.10">
    <property type="entry name" value="UbiD C-terminal domain-like"/>
    <property type="match status" value="1"/>
</dbReference>
<dbReference type="EC" id="2.5.1.129" evidence="7"/>
<dbReference type="Pfam" id="PF20696">
    <property type="entry name" value="UbiD_C"/>
    <property type="match status" value="1"/>
</dbReference>
<dbReference type="Proteomes" id="UP000295257">
    <property type="component" value="Unassembled WGS sequence"/>
</dbReference>
<reference evidence="12 13" key="1">
    <citation type="journal article" date="2019" name="Appl. Microbiol. Biotechnol.">
        <title>Uncovering carbohydrate metabolism through a genotype-phenotype association study of 56 lactic acid bacteria genomes.</title>
        <authorList>
            <person name="Buron-Moles G."/>
            <person name="Chailyan A."/>
            <person name="Dolejs I."/>
            <person name="Forster J."/>
            <person name="Miks M.H."/>
        </authorList>
    </citation>
    <scope>NUCLEOTIDE SEQUENCE [LARGE SCALE GENOMIC DNA]</scope>
    <source>
        <strain evidence="12 13">ATCC 29644</strain>
    </source>
</reference>
<comment type="function">
    <text evidence="7">Flavin prenyltransferase that catalyzes the synthesis of the prenylated FMN cofactor (prenyl-FMN) for 4-hydroxy-3-polyprenylbenzoic acid decarboxylase UbiD. The prenyltransferase is metal-independent and links a dimethylallyl moiety from dimethylallyl monophosphate (DMAP) to the flavin N5 and C6 atoms of FMN.</text>
</comment>
<evidence type="ECO:0000259" key="10">
    <source>
        <dbReference type="Pfam" id="PF20695"/>
    </source>
</evidence>
<keyword evidence="4 7" id="KW-0808">Transferase</keyword>
<evidence type="ECO:0000256" key="6">
    <source>
        <dbReference type="ARBA" id="ARBA00060793"/>
    </source>
</evidence>
<keyword evidence="2 7" id="KW-0285">Flavoprotein</keyword>
<feature type="domain" description="3-octaprenyl-4-hydroxybenzoate carboxy-lyase-like C-terminal" evidence="11">
    <location>
        <begin position="331"/>
        <end position="464"/>
    </location>
</feature>
<evidence type="ECO:0000256" key="3">
    <source>
        <dbReference type="ARBA" id="ARBA00022643"/>
    </source>
</evidence>
<dbReference type="InterPro" id="IPR048304">
    <property type="entry name" value="UbiD_Rift_dom"/>
</dbReference>
<organism evidence="12 13">
    <name type="scientific">Companilactobacillus farciminis</name>
    <dbReference type="NCBI Taxonomy" id="1612"/>
    <lineage>
        <taxon>Bacteria</taxon>
        <taxon>Bacillati</taxon>
        <taxon>Bacillota</taxon>
        <taxon>Bacilli</taxon>
        <taxon>Lactobacillales</taxon>
        <taxon>Lactobacillaceae</taxon>
        <taxon>Companilactobacillus</taxon>
    </lineage>
</organism>
<dbReference type="FunFam" id="3.40.50.1950:FF:000001">
    <property type="entry name" value="Flavin prenyltransferase UbiX"/>
    <property type="match status" value="1"/>
</dbReference>
<evidence type="ECO:0000259" key="11">
    <source>
        <dbReference type="Pfam" id="PF20696"/>
    </source>
</evidence>
<name>A0A4R5NDZ9_9LACO</name>
<dbReference type="STRING" id="1612.ABB44_00440"/>
<dbReference type="InterPro" id="IPR004507">
    <property type="entry name" value="UbiX-like"/>
</dbReference>
<evidence type="ECO:0000259" key="9">
    <source>
        <dbReference type="Pfam" id="PF02441"/>
    </source>
</evidence>
<comment type="similarity">
    <text evidence="6 7">Belongs to the UbiX/PAD1 family.</text>
</comment>
<feature type="binding site" evidence="7">
    <location>
        <position position="652"/>
    </location>
    <ligand>
        <name>dimethylallyl phosphate</name>
        <dbReference type="ChEBI" id="CHEBI:88052"/>
    </ligand>
</feature>
<dbReference type="HAMAP" id="MF_01984">
    <property type="entry name" value="ubiX_pad"/>
    <property type="match status" value="1"/>
</dbReference>
<dbReference type="GO" id="GO:0016831">
    <property type="term" value="F:carboxy-lyase activity"/>
    <property type="evidence" value="ECO:0007669"/>
    <property type="project" value="InterPro"/>
</dbReference>
<feature type="binding site" evidence="7">
    <location>
        <begin position="509"/>
        <end position="511"/>
    </location>
    <ligand>
        <name>FMN</name>
        <dbReference type="ChEBI" id="CHEBI:58210"/>
    </ligand>
</feature>